<dbReference type="GO" id="GO:0003700">
    <property type="term" value="F:DNA-binding transcription factor activity"/>
    <property type="evidence" value="ECO:0007669"/>
    <property type="project" value="InterPro"/>
</dbReference>
<keyword evidence="2" id="KW-0238">DNA-binding</keyword>
<proteinExistence type="predicted"/>
<dbReference type="AlphaFoldDB" id="A0A934QPV2"/>
<sequence>MTRTTAAALPETCCAVLWLWPGQALYAGPSLRLGTHSGSVSCLAIGVDAPFTVRTDAHGEHRVRSALIGPRVPHRVVAGGERMVFCYLDPASASERSCRDRMRGRDPVLALHHAAEEELAAHDLTGAVAARGWLALACPRAEPVLDERIAAATAVLRADPAPSAAELAAEAGLSMSRFLHLFRAQTGTSVRRYRLWARMLRAGTLLAEGGDLTGAAVGAGFASPSHFSDSFRAMSGLAPSALLATGVDIRFGDVLSARG</sequence>
<dbReference type="Gene3D" id="1.10.10.60">
    <property type="entry name" value="Homeodomain-like"/>
    <property type="match status" value="2"/>
</dbReference>
<dbReference type="Proteomes" id="UP000635245">
    <property type="component" value="Unassembled WGS sequence"/>
</dbReference>
<dbReference type="EMBL" id="JAENJH010000001">
    <property type="protein sequence ID" value="MBK1783308.1"/>
    <property type="molecule type" value="Genomic_DNA"/>
</dbReference>
<evidence type="ECO:0000259" key="4">
    <source>
        <dbReference type="PROSITE" id="PS01124"/>
    </source>
</evidence>
<gene>
    <name evidence="5" type="ORF">JHE00_03145</name>
</gene>
<accession>A0A934QPV2</accession>
<dbReference type="SUPFAM" id="SSF46689">
    <property type="entry name" value="Homeodomain-like"/>
    <property type="match status" value="2"/>
</dbReference>
<dbReference type="SMART" id="SM00342">
    <property type="entry name" value="HTH_ARAC"/>
    <property type="match status" value="1"/>
</dbReference>
<evidence type="ECO:0000256" key="1">
    <source>
        <dbReference type="ARBA" id="ARBA00023015"/>
    </source>
</evidence>
<dbReference type="Pfam" id="PF12833">
    <property type="entry name" value="HTH_18"/>
    <property type="match status" value="1"/>
</dbReference>
<protein>
    <submittedName>
        <fullName evidence="5">AraC family transcriptional regulator</fullName>
    </submittedName>
</protein>
<dbReference type="RefSeq" id="WP_200314521.1">
    <property type="nucleotide sequence ID" value="NZ_JAENJH010000001.1"/>
</dbReference>
<dbReference type="InterPro" id="IPR018060">
    <property type="entry name" value="HTH_AraC"/>
</dbReference>
<evidence type="ECO:0000256" key="3">
    <source>
        <dbReference type="ARBA" id="ARBA00023163"/>
    </source>
</evidence>
<dbReference type="PANTHER" id="PTHR46796">
    <property type="entry name" value="HTH-TYPE TRANSCRIPTIONAL ACTIVATOR RHAS-RELATED"/>
    <property type="match status" value="1"/>
</dbReference>
<evidence type="ECO:0000313" key="6">
    <source>
        <dbReference type="Proteomes" id="UP000635245"/>
    </source>
</evidence>
<keyword evidence="6" id="KW-1185">Reference proteome</keyword>
<keyword evidence="3" id="KW-0804">Transcription</keyword>
<dbReference type="InterPro" id="IPR009057">
    <property type="entry name" value="Homeodomain-like_sf"/>
</dbReference>
<keyword evidence="1" id="KW-0805">Transcription regulation</keyword>
<comment type="caution">
    <text evidence="5">The sequence shown here is derived from an EMBL/GenBank/DDBJ whole genome shotgun (WGS) entry which is preliminary data.</text>
</comment>
<reference evidence="5" key="1">
    <citation type="submission" date="2020-12" db="EMBL/GenBank/DDBJ databases">
        <title>Prauserella sp. ASG 168, a novel actinomycete isolated from cave rock.</title>
        <authorList>
            <person name="Suriyachadkun C."/>
        </authorList>
    </citation>
    <scope>NUCLEOTIDE SEQUENCE</scope>
    <source>
        <strain evidence="5">ASG 168</strain>
    </source>
</reference>
<dbReference type="PROSITE" id="PS01124">
    <property type="entry name" value="HTH_ARAC_FAMILY_2"/>
    <property type="match status" value="1"/>
</dbReference>
<organism evidence="5 6">
    <name type="scientific">Prauserella cavernicola</name>
    <dbReference type="NCBI Taxonomy" id="2800127"/>
    <lineage>
        <taxon>Bacteria</taxon>
        <taxon>Bacillati</taxon>
        <taxon>Actinomycetota</taxon>
        <taxon>Actinomycetes</taxon>
        <taxon>Pseudonocardiales</taxon>
        <taxon>Pseudonocardiaceae</taxon>
        <taxon>Prauserella</taxon>
    </lineage>
</organism>
<dbReference type="InterPro" id="IPR050204">
    <property type="entry name" value="AraC_XylS_family_regulators"/>
</dbReference>
<dbReference type="GO" id="GO:0043565">
    <property type="term" value="F:sequence-specific DNA binding"/>
    <property type="evidence" value="ECO:0007669"/>
    <property type="project" value="InterPro"/>
</dbReference>
<feature type="domain" description="HTH araC/xylS-type" evidence="4">
    <location>
        <begin position="139"/>
        <end position="245"/>
    </location>
</feature>
<name>A0A934QPV2_9PSEU</name>
<evidence type="ECO:0000256" key="2">
    <source>
        <dbReference type="ARBA" id="ARBA00023125"/>
    </source>
</evidence>
<evidence type="ECO:0000313" key="5">
    <source>
        <dbReference type="EMBL" id="MBK1783308.1"/>
    </source>
</evidence>